<dbReference type="EMBL" id="CP053418">
    <property type="protein sequence ID" value="QJW83703.1"/>
    <property type="molecule type" value="Genomic_DNA"/>
</dbReference>
<organism evidence="1 2">
    <name type="scientific">Ramlibacter terrae</name>
    <dbReference type="NCBI Taxonomy" id="2732511"/>
    <lineage>
        <taxon>Bacteria</taxon>
        <taxon>Pseudomonadati</taxon>
        <taxon>Pseudomonadota</taxon>
        <taxon>Betaproteobacteria</taxon>
        <taxon>Burkholderiales</taxon>
        <taxon>Comamonadaceae</taxon>
        <taxon>Ramlibacter</taxon>
    </lineage>
</organism>
<sequence>MLQMLESGSGEQLLRLLDADSRRAPSALAFARSYDQMVQGVRPVRLTQVEFRGEPQDGTLLVTGRIRLHVGEPTIGSHGERLLVRAEFTSGGGKVLLKGLSGASD</sequence>
<protein>
    <recommendedName>
        <fullName evidence="3">Nuclear transport factor 2 family protein</fullName>
    </recommendedName>
</protein>
<evidence type="ECO:0008006" key="3">
    <source>
        <dbReference type="Google" id="ProtNLM"/>
    </source>
</evidence>
<reference evidence="1 2" key="2">
    <citation type="submission" date="2020-05" db="EMBL/GenBank/DDBJ databases">
        <authorList>
            <person name="Khan S.A."/>
            <person name="Jeon C.O."/>
            <person name="Chun B.H."/>
        </authorList>
    </citation>
    <scope>NUCLEOTIDE SEQUENCE [LARGE SCALE GENOMIC DNA]</scope>
    <source>
        <strain evidence="1 2">H242</strain>
    </source>
</reference>
<keyword evidence="2" id="KW-1185">Reference proteome</keyword>
<evidence type="ECO:0000313" key="2">
    <source>
        <dbReference type="Proteomes" id="UP000500826"/>
    </source>
</evidence>
<name>A0ABX6P0W5_9BURK</name>
<dbReference type="Proteomes" id="UP000500826">
    <property type="component" value="Chromosome"/>
</dbReference>
<accession>A0ABX6P0W5</accession>
<proteinExistence type="predicted"/>
<reference evidence="1 2" key="1">
    <citation type="submission" date="2020-05" db="EMBL/GenBank/DDBJ databases">
        <title>Ramlibacter rhizophilus sp. nov., isolated from rhizosphere soil of national flower Mugunghwa from South Korea.</title>
        <authorList>
            <person name="Zheng-Fei Y."/>
            <person name="Huan T."/>
        </authorList>
    </citation>
    <scope>NUCLEOTIDE SEQUENCE [LARGE SCALE GENOMIC DNA]</scope>
    <source>
        <strain evidence="1 2">H242</strain>
    </source>
</reference>
<gene>
    <name evidence="1" type="ORF">HK414_05580</name>
</gene>
<evidence type="ECO:0000313" key="1">
    <source>
        <dbReference type="EMBL" id="QJW83703.1"/>
    </source>
</evidence>